<accession>A0A2S6GCM3</accession>
<keyword evidence="2" id="KW-1185">Reference proteome</keyword>
<proteinExistence type="predicted"/>
<evidence type="ECO:0000313" key="2">
    <source>
        <dbReference type="Proteomes" id="UP000239203"/>
    </source>
</evidence>
<protein>
    <recommendedName>
        <fullName evidence="3">CDP-glycerol:poly(Glycerophosphate) glycerophosphotransferase</fullName>
    </recommendedName>
</protein>
<dbReference type="OrthoDB" id="3661391at2"/>
<sequence>MATQSWIRGPMGLGAERRITRCGARRVLVMVPTMTAGNRLLDLLPVLDGDHRVQVVFTVPREDDTTWHGVDRFVAGLGGLVVPWGQAVRHEWDAVLGASHRGIAQVHGKLLLLPHGVGAVKSRRHSRKGGQVSRETTGVDRELLTYRGRLLPAALAIPTVAEMGLLRRRCPEAVGVSFLSGDVCFDSLRAGVEFRDRYRSALGVESGEELVLVSSTWSPNSLFGRCPTLYDRLLAELSGTGTKVATVLHPNIWAVHGEWQIRSWLAGAVAGGLLVVPPERGWQAATVAADAVVGDHGSTTTYAAALGKRVCLATWPEGHLRPESPAAALRRAVPLLDLDRSLRDQLAHVPPVAASRVVRTVSGVPGGAHARFRKVLYRLLDLPEPAWPAATPIPLSPRVS</sequence>
<evidence type="ECO:0008006" key="3">
    <source>
        <dbReference type="Google" id="ProtNLM"/>
    </source>
</evidence>
<reference evidence="1 2" key="1">
    <citation type="submission" date="2018-02" db="EMBL/GenBank/DDBJ databases">
        <title>Genomic Encyclopedia of Archaeal and Bacterial Type Strains, Phase II (KMG-II): from individual species to whole genera.</title>
        <authorList>
            <person name="Goeker M."/>
        </authorList>
    </citation>
    <scope>NUCLEOTIDE SEQUENCE [LARGE SCALE GENOMIC DNA]</scope>
    <source>
        <strain evidence="1 2">YU 961-1</strain>
    </source>
</reference>
<evidence type="ECO:0000313" key="1">
    <source>
        <dbReference type="EMBL" id="PPK62552.1"/>
    </source>
</evidence>
<dbReference type="EMBL" id="PTIX01000034">
    <property type="protein sequence ID" value="PPK62552.1"/>
    <property type="molecule type" value="Genomic_DNA"/>
</dbReference>
<name>A0A2S6GCM3_9PSEU</name>
<dbReference type="AlphaFoldDB" id="A0A2S6GCM3"/>
<comment type="caution">
    <text evidence="1">The sequence shown here is derived from an EMBL/GenBank/DDBJ whole genome shotgun (WGS) entry which is preliminary data.</text>
</comment>
<dbReference type="Proteomes" id="UP000239203">
    <property type="component" value="Unassembled WGS sequence"/>
</dbReference>
<organism evidence="1 2">
    <name type="scientific">Actinokineospora auranticolor</name>
    <dbReference type="NCBI Taxonomy" id="155976"/>
    <lineage>
        <taxon>Bacteria</taxon>
        <taxon>Bacillati</taxon>
        <taxon>Actinomycetota</taxon>
        <taxon>Actinomycetes</taxon>
        <taxon>Pseudonocardiales</taxon>
        <taxon>Pseudonocardiaceae</taxon>
        <taxon>Actinokineospora</taxon>
    </lineage>
</organism>
<gene>
    <name evidence="1" type="ORF">CLV40_13414</name>
</gene>